<gene>
    <name evidence="2" type="ORF">EYF80_061624</name>
</gene>
<dbReference type="EMBL" id="SRLO01007131">
    <property type="protein sequence ID" value="TNN28227.1"/>
    <property type="molecule type" value="Genomic_DNA"/>
</dbReference>
<name>A0A4Z2EH38_9TELE</name>
<evidence type="ECO:0000313" key="2">
    <source>
        <dbReference type="EMBL" id="TNN28227.1"/>
    </source>
</evidence>
<sequence>MAFRSSELLEKHKTLLCIGNEVGRLRARRRRSERPTRDGPEGRDPERTRTPDPIEVSKGPTVMERRRT</sequence>
<comment type="caution">
    <text evidence="2">The sequence shown here is derived from an EMBL/GenBank/DDBJ whole genome shotgun (WGS) entry which is preliminary data.</text>
</comment>
<dbReference type="AlphaFoldDB" id="A0A4Z2EH38"/>
<accession>A0A4Z2EH38</accession>
<organism evidence="2 3">
    <name type="scientific">Liparis tanakae</name>
    <name type="common">Tanaka's snailfish</name>
    <dbReference type="NCBI Taxonomy" id="230148"/>
    <lineage>
        <taxon>Eukaryota</taxon>
        <taxon>Metazoa</taxon>
        <taxon>Chordata</taxon>
        <taxon>Craniata</taxon>
        <taxon>Vertebrata</taxon>
        <taxon>Euteleostomi</taxon>
        <taxon>Actinopterygii</taxon>
        <taxon>Neopterygii</taxon>
        <taxon>Teleostei</taxon>
        <taxon>Neoteleostei</taxon>
        <taxon>Acanthomorphata</taxon>
        <taxon>Eupercaria</taxon>
        <taxon>Perciformes</taxon>
        <taxon>Cottioidei</taxon>
        <taxon>Cottales</taxon>
        <taxon>Liparidae</taxon>
        <taxon>Liparis</taxon>
    </lineage>
</organism>
<proteinExistence type="predicted"/>
<dbReference type="Proteomes" id="UP000314294">
    <property type="component" value="Unassembled WGS sequence"/>
</dbReference>
<evidence type="ECO:0000313" key="3">
    <source>
        <dbReference type="Proteomes" id="UP000314294"/>
    </source>
</evidence>
<feature type="region of interest" description="Disordered" evidence="1">
    <location>
        <begin position="21"/>
        <end position="68"/>
    </location>
</feature>
<feature type="compositionally biased region" description="Basic and acidic residues" evidence="1">
    <location>
        <begin position="33"/>
        <end position="52"/>
    </location>
</feature>
<evidence type="ECO:0000256" key="1">
    <source>
        <dbReference type="SAM" id="MobiDB-lite"/>
    </source>
</evidence>
<protein>
    <submittedName>
        <fullName evidence="2">Uncharacterized protein</fullName>
    </submittedName>
</protein>
<keyword evidence="3" id="KW-1185">Reference proteome</keyword>
<reference evidence="2 3" key="1">
    <citation type="submission" date="2019-03" db="EMBL/GenBank/DDBJ databases">
        <title>First draft genome of Liparis tanakae, snailfish: a comprehensive survey of snailfish specific genes.</title>
        <authorList>
            <person name="Kim W."/>
            <person name="Song I."/>
            <person name="Jeong J.-H."/>
            <person name="Kim D."/>
            <person name="Kim S."/>
            <person name="Ryu S."/>
            <person name="Song J.Y."/>
            <person name="Lee S.K."/>
        </authorList>
    </citation>
    <scope>NUCLEOTIDE SEQUENCE [LARGE SCALE GENOMIC DNA]</scope>
    <source>
        <tissue evidence="2">Muscle</tissue>
    </source>
</reference>